<evidence type="ECO:0000313" key="3">
    <source>
        <dbReference type="Proteomes" id="UP000271098"/>
    </source>
</evidence>
<dbReference type="GO" id="GO:0038202">
    <property type="term" value="P:TORC1 signaling"/>
    <property type="evidence" value="ECO:0007669"/>
    <property type="project" value="TreeGrafter"/>
</dbReference>
<accession>A0A183EUU2</accession>
<dbReference type="GO" id="GO:0016242">
    <property type="term" value="P:negative regulation of macroautophagy"/>
    <property type="evidence" value="ECO:0007669"/>
    <property type="project" value="TreeGrafter"/>
</dbReference>
<dbReference type="PANTHER" id="PTHR11139">
    <property type="entry name" value="ATAXIA TELANGIECTASIA MUTATED ATM -RELATED"/>
    <property type="match status" value="1"/>
</dbReference>
<evidence type="ECO:0000313" key="4">
    <source>
        <dbReference type="WBParaSite" id="GPUH_0002476301-mRNA-1"/>
    </source>
</evidence>
<gene>
    <name evidence="2" type="ORF">GPUH_LOCUS24734</name>
</gene>
<protein>
    <submittedName>
        <fullName evidence="4">FRB_dom domain-containing protein</fullName>
    </submittedName>
</protein>
<keyword evidence="3" id="KW-1185">Reference proteome</keyword>
<dbReference type="Pfam" id="PF08771">
    <property type="entry name" value="FRB_dom"/>
    <property type="match status" value="1"/>
</dbReference>
<name>A0A183EUU2_9BILA</name>
<dbReference type="EMBL" id="UYRT01102303">
    <property type="protein sequence ID" value="VDN43258.1"/>
    <property type="molecule type" value="Genomic_DNA"/>
</dbReference>
<dbReference type="Gene3D" id="1.20.120.150">
    <property type="entry name" value="FKBP12-rapamycin binding domain"/>
    <property type="match status" value="1"/>
</dbReference>
<dbReference type="GO" id="GO:0044877">
    <property type="term" value="F:protein-containing complex binding"/>
    <property type="evidence" value="ECO:0007669"/>
    <property type="project" value="InterPro"/>
</dbReference>
<feature type="domain" description="FKBP12-rapamycin binding" evidence="1">
    <location>
        <begin position="9"/>
        <end position="84"/>
    </location>
</feature>
<sequence>MDLYENTPICFQDKDVKAMIELLRPMHEMLERGATTLKEQSFKQLYENELKEAWNSCLCYMRTKNIKEISQAWDLYYVVFRKISVSIRQVAPLDLNYVSPRLVQARDLELTVPGAYDPFGPLVTISSFNHTLQVISSKQRPRKVIIRGIINLKLFSYEIDYSSFKHNSVVWK</sequence>
<dbReference type="InterPro" id="IPR036738">
    <property type="entry name" value="FRB_sf"/>
</dbReference>
<dbReference type="WBParaSite" id="GPUH_0002476301-mRNA-1">
    <property type="protein sequence ID" value="GPUH_0002476301-mRNA-1"/>
    <property type="gene ID" value="GPUH_0002476301"/>
</dbReference>
<dbReference type="GO" id="GO:0004674">
    <property type="term" value="F:protein serine/threonine kinase activity"/>
    <property type="evidence" value="ECO:0007669"/>
    <property type="project" value="TreeGrafter"/>
</dbReference>
<dbReference type="Proteomes" id="UP000271098">
    <property type="component" value="Unassembled WGS sequence"/>
</dbReference>
<evidence type="ECO:0000313" key="2">
    <source>
        <dbReference type="EMBL" id="VDN43258.1"/>
    </source>
</evidence>
<reference evidence="2 3" key="2">
    <citation type="submission" date="2018-11" db="EMBL/GenBank/DDBJ databases">
        <authorList>
            <consortium name="Pathogen Informatics"/>
        </authorList>
    </citation>
    <scope>NUCLEOTIDE SEQUENCE [LARGE SCALE GENOMIC DNA]</scope>
</reference>
<dbReference type="InterPro" id="IPR050517">
    <property type="entry name" value="DDR_Repair_Kinase"/>
</dbReference>
<dbReference type="GO" id="GO:0005737">
    <property type="term" value="C:cytoplasm"/>
    <property type="evidence" value="ECO:0007669"/>
    <property type="project" value="TreeGrafter"/>
</dbReference>
<dbReference type="GO" id="GO:0031931">
    <property type="term" value="C:TORC1 complex"/>
    <property type="evidence" value="ECO:0007669"/>
    <property type="project" value="TreeGrafter"/>
</dbReference>
<dbReference type="SUPFAM" id="SSF47212">
    <property type="entry name" value="FKBP12-rapamycin-binding domain of FKBP-rapamycin-associated protein (FRAP)"/>
    <property type="match status" value="1"/>
</dbReference>
<dbReference type="OrthoDB" id="2250022at2759"/>
<dbReference type="GO" id="GO:0031932">
    <property type="term" value="C:TORC2 complex"/>
    <property type="evidence" value="ECO:0007669"/>
    <property type="project" value="TreeGrafter"/>
</dbReference>
<dbReference type="GO" id="GO:0005634">
    <property type="term" value="C:nucleus"/>
    <property type="evidence" value="ECO:0007669"/>
    <property type="project" value="TreeGrafter"/>
</dbReference>
<dbReference type="InterPro" id="IPR009076">
    <property type="entry name" value="FRB_dom"/>
</dbReference>
<dbReference type="PANTHER" id="PTHR11139:SF9">
    <property type="entry name" value="SERINE_THREONINE-PROTEIN KINASE MTOR"/>
    <property type="match status" value="1"/>
</dbReference>
<dbReference type="AlphaFoldDB" id="A0A183EUU2"/>
<evidence type="ECO:0000259" key="1">
    <source>
        <dbReference type="Pfam" id="PF08771"/>
    </source>
</evidence>
<organism evidence="4">
    <name type="scientific">Gongylonema pulchrum</name>
    <dbReference type="NCBI Taxonomy" id="637853"/>
    <lineage>
        <taxon>Eukaryota</taxon>
        <taxon>Metazoa</taxon>
        <taxon>Ecdysozoa</taxon>
        <taxon>Nematoda</taxon>
        <taxon>Chromadorea</taxon>
        <taxon>Rhabditida</taxon>
        <taxon>Spirurina</taxon>
        <taxon>Spiruromorpha</taxon>
        <taxon>Spiruroidea</taxon>
        <taxon>Gongylonematidae</taxon>
        <taxon>Gongylonema</taxon>
    </lineage>
</organism>
<dbReference type="SMART" id="SM01345">
    <property type="entry name" value="Rapamycin_bind"/>
    <property type="match status" value="1"/>
</dbReference>
<reference evidence="4" key="1">
    <citation type="submission" date="2016-06" db="UniProtKB">
        <authorList>
            <consortium name="WormBaseParasite"/>
        </authorList>
    </citation>
    <scope>IDENTIFICATION</scope>
</reference>
<proteinExistence type="predicted"/>